<accession>A0A3S2PQW9</accession>
<dbReference type="EMBL" id="CM012456">
    <property type="protein sequence ID" value="RVE58544.1"/>
    <property type="molecule type" value="Genomic_DNA"/>
</dbReference>
<reference evidence="2 3" key="1">
    <citation type="submission" date="2018-11" db="EMBL/GenBank/DDBJ databases">
        <authorList>
            <person name="Lopez-Roques C."/>
            <person name="Donnadieu C."/>
            <person name="Bouchez O."/>
            <person name="Klopp C."/>
            <person name="Cabau C."/>
            <person name="Zahm M."/>
        </authorList>
    </citation>
    <scope>NUCLEOTIDE SEQUENCE [LARGE SCALE GENOMIC DNA]</scope>
    <source>
        <strain evidence="2">RS831</strain>
        <tissue evidence="2">Whole body</tissue>
    </source>
</reference>
<keyword evidence="3" id="KW-1185">Reference proteome</keyword>
<proteinExistence type="predicted"/>
<name>A0A3S2PQW9_ORYJA</name>
<keyword evidence="1" id="KW-0472">Membrane</keyword>
<keyword evidence="1" id="KW-1133">Transmembrane helix</keyword>
<sequence length="51" mass="5841">MVQYQFEGNISCNSHSSTNIAHFMCTVIMSICMQIIANNLRNLTFIICKKQ</sequence>
<gene>
    <name evidence="2" type="ORF">OJAV_G00195400</name>
</gene>
<dbReference type="AlphaFoldDB" id="A0A3S2PQW9"/>
<evidence type="ECO:0000256" key="1">
    <source>
        <dbReference type="SAM" id="Phobius"/>
    </source>
</evidence>
<feature type="transmembrane region" description="Helical" evidence="1">
    <location>
        <begin position="20"/>
        <end position="40"/>
    </location>
</feature>
<keyword evidence="1" id="KW-0812">Transmembrane</keyword>
<evidence type="ECO:0000313" key="3">
    <source>
        <dbReference type="Proteomes" id="UP000283210"/>
    </source>
</evidence>
<organism evidence="2 3">
    <name type="scientific">Oryzias javanicus</name>
    <name type="common">Javanese ricefish</name>
    <name type="synonym">Aplocheilus javanicus</name>
    <dbReference type="NCBI Taxonomy" id="123683"/>
    <lineage>
        <taxon>Eukaryota</taxon>
        <taxon>Metazoa</taxon>
        <taxon>Chordata</taxon>
        <taxon>Craniata</taxon>
        <taxon>Vertebrata</taxon>
        <taxon>Euteleostomi</taxon>
        <taxon>Actinopterygii</taxon>
        <taxon>Neopterygii</taxon>
        <taxon>Teleostei</taxon>
        <taxon>Neoteleostei</taxon>
        <taxon>Acanthomorphata</taxon>
        <taxon>Ovalentaria</taxon>
        <taxon>Atherinomorphae</taxon>
        <taxon>Beloniformes</taxon>
        <taxon>Adrianichthyidae</taxon>
        <taxon>Oryziinae</taxon>
        <taxon>Oryzias</taxon>
    </lineage>
</organism>
<dbReference type="Proteomes" id="UP000283210">
    <property type="component" value="Chromosome 20"/>
</dbReference>
<evidence type="ECO:0000313" key="2">
    <source>
        <dbReference type="EMBL" id="RVE58544.1"/>
    </source>
</evidence>
<reference evidence="2 3" key="2">
    <citation type="submission" date="2019-01" db="EMBL/GenBank/DDBJ databases">
        <title>A chromosome length genome reference of the Java medaka (oryzias javanicus).</title>
        <authorList>
            <person name="Herpin A."/>
            <person name="Takehana Y."/>
            <person name="Naruse K."/>
            <person name="Ansai S."/>
            <person name="Kawaguchi M."/>
        </authorList>
    </citation>
    <scope>NUCLEOTIDE SEQUENCE [LARGE SCALE GENOMIC DNA]</scope>
    <source>
        <strain evidence="2">RS831</strain>
        <tissue evidence="2">Whole body</tissue>
    </source>
</reference>
<protein>
    <submittedName>
        <fullName evidence="2">Uncharacterized protein</fullName>
    </submittedName>
</protein>